<dbReference type="InterPro" id="IPR009899">
    <property type="entry name" value="ArdA"/>
</dbReference>
<reference evidence="2" key="1">
    <citation type="submission" date="2016-07" db="EMBL/GenBank/DDBJ databases">
        <authorList>
            <person name="Florea S."/>
            <person name="Webb J.S."/>
            <person name="Jaromczyk J."/>
            <person name="Schardl C.L."/>
        </authorList>
    </citation>
    <scope>NUCLEOTIDE SEQUENCE [LARGE SCALE GENOMIC DNA]</scope>
</reference>
<gene>
    <name evidence="1" type="primary">165</name>
    <name evidence="1" type="ORF">SEA_BANTAM_165</name>
</gene>
<dbReference type="InterPro" id="IPR041895">
    <property type="entry name" value="ArdA_dom1"/>
</dbReference>
<dbReference type="GeneID" id="29080429"/>
<dbReference type="EMBL" id="KX557272">
    <property type="protein sequence ID" value="AOE43854.1"/>
    <property type="molecule type" value="Genomic_DNA"/>
</dbReference>
<dbReference type="InterPro" id="IPR041893">
    <property type="entry name" value="ArdA_dom3"/>
</dbReference>
<dbReference type="RefSeq" id="YP_009287633.1">
    <property type="nucleotide sequence ID" value="NC_031074.1"/>
</dbReference>
<evidence type="ECO:0000313" key="1">
    <source>
        <dbReference type="EMBL" id="AOE43854.1"/>
    </source>
</evidence>
<protein>
    <submittedName>
        <fullName evidence="1">ArdA-like antirestriction protein</fullName>
    </submittedName>
</protein>
<dbReference type="Gene3D" id="3.10.20.480">
    <property type="entry name" value="Antirestriction protein ArdA, domain 1"/>
    <property type="match status" value="1"/>
</dbReference>
<evidence type="ECO:0000313" key="2">
    <source>
        <dbReference type="Proteomes" id="UP000202170"/>
    </source>
</evidence>
<sequence>MPSIWIADLAAYNAGHLVGEWVELDADTDAEDVYAKIKEILARGDELLRKVNEWSGPHEEFAIHDYDGFGPIKIGEYDPISEVLAHVERMGGEPDLYFAYVKHHGEHYADSFAEADVIDTGCSTMEEVAGEHVSEFILPEIHEAVRQTIETYFDYESFARDLDIEGNFVEYGGRIYEIVD</sequence>
<dbReference type="Proteomes" id="UP000202170">
    <property type="component" value="Segment"/>
</dbReference>
<dbReference type="Gene3D" id="1.10.10.1190">
    <property type="entry name" value="Antirestriction protein ArdA, domain 3"/>
    <property type="match status" value="1"/>
</dbReference>
<organism evidence="1 2">
    <name type="scientific">Gordonia phage Bantam</name>
    <dbReference type="NCBI Taxonomy" id="1887641"/>
    <lineage>
        <taxon>Viruses</taxon>
        <taxon>Duplodnaviria</taxon>
        <taxon>Heunggongvirae</taxon>
        <taxon>Uroviricota</taxon>
        <taxon>Caudoviricetes</taxon>
        <taxon>Bantamvirus</taxon>
        <taxon>Bantamvirus bantam</taxon>
    </lineage>
</organism>
<dbReference type="OrthoDB" id="10241at10239"/>
<accession>A0A1B3AYP3</accession>
<keyword evidence="2" id="KW-1185">Reference proteome</keyword>
<dbReference type="Pfam" id="PF07275">
    <property type="entry name" value="ArdA"/>
    <property type="match status" value="1"/>
</dbReference>
<name>A0A1B3AYP3_9CAUD</name>
<proteinExistence type="predicted"/>
<dbReference type="KEGG" id="vg:29080429"/>